<name>A0A6M0RWY1_9CYAN</name>
<evidence type="ECO:0000256" key="3">
    <source>
        <dbReference type="ARBA" id="ARBA00022989"/>
    </source>
</evidence>
<dbReference type="SUPFAM" id="SSF52091">
    <property type="entry name" value="SpoIIaa-like"/>
    <property type="match status" value="1"/>
</dbReference>
<dbReference type="AlphaFoldDB" id="A0A6M0RWY1"/>
<evidence type="ECO:0000313" key="8">
    <source>
        <dbReference type="Proteomes" id="UP000481033"/>
    </source>
</evidence>
<keyword evidence="2 5" id="KW-0812">Transmembrane</keyword>
<feature type="transmembrane region" description="Helical" evidence="5">
    <location>
        <begin position="248"/>
        <end position="270"/>
    </location>
</feature>
<dbReference type="Gene3D" id="3.30.750.24">
    <property type="entry name" value="STAS domain"/>
    <property type="match status" value="1"/>
</dbReference>
<proteinExistence type="predicted"/>
<feature type="domain" description="STAS" evidence="6">
    <location>
        <begin position="446"/>
        <end position="550"/>
    </location>
</feature>
<evidence type="ECO:0000259" key="6">
    <source>
        <dbReference type="PROSITE" id="PS50801"/>
    </source>
</evidence>
<evidence type="ECO:0000313" key="7">
    <source>
        <dbReference type="EMBL" id="NEZ60636.1"/>
    </source>
</evidence>
<sequence>MALSPSVLLPSLNFKNLRGDLFGGVTAAVVALPLALAFGVASGAGPIAGLYGAMFVGFLAALFGGTPSQVSGPTGPMTVVMASTFAALTAKYPEAGLAMAFTVVMLGGLFQILMGLLRLGKYITFMPYTVISGFMSGVGVIIILIQIGPLFGAVGQGGVVDSILLYPTVFSTINPVAAGLGLLTLAIVFAAPPKLNRILPAPLIALVLCTYLSVRFFPNSGIPRIGDIPSGLPSLHMPYFSWGAMKDMLGYSIMLAVLGALDSLLTSLVADSITRTQHDSDRELIGQGIGNCVAGLFGGLPGAGATMRTVINVQTGGKTNLSGMIHALVLAAIVLKAGSLTEPIPHAVLAGILIKVGIDIIDWGFLKRAHRLSTKGASLMYLVMGLTVFVDLITAVAVGVFLANLLTIQAITDIQVQDMRAVTHGDNENWLTPEERSLLEAAKGRVLMFHLSGPMSFGAAKSIARRMAIVENYEILILDLSTVPRLGVTALLAIETMIKDSLAKRREVFLVGAHGQVAHRLERLEILQKLPPTHQVTERIIALERSIELIRDYAPRAEV</sequence>
<keyword evidence="8" id="KW-1185">Reference proteome</keyword>
<feature type="transmembrane region" description="Helical" evidence="5">
    <location>
        <begin position="198"/>
        <end position="217"/>
    </location>
</feature>
<feature type="transmembrane region" description="Helical" evidence="5">
    <location>
        <begin position="378"/>
        <end position="403"/>
    </location>
</feature>
<dbReference type="InterPro" id="IPR011547">
    <property type="entry name" value="SLC26A/SulP_dom"/>
</dbReference>
<dbReference type="InterPro" id="IPR002645">
    <property type="entry name" value="STAS_dom"/>
</dbReference>
<protein>
    <submittedName>
        <fullName evidence="7">SulP family inorganic anion transporter</fullName>
    </submittedName>
</protein>
<comment type="caution">
    <text evidence="7">The sequence shown here is derived from an EMBL/GenBank/DDBJ whole genome shotgun (WGS) entry which is preliminary data.</text>
</comment>
<evidence type="ECO:0000256" key="4">
    <source>
        <dbReference type="ARBA" id="ARBA00023136"/>
    </source>
</evidence>
<feature type="transmembrane region" description="Helical" evidence="5">
    <location>
        <begin position="47"/>
        <end position="65"/>
    </location>
</feature>
<dbReference type="PROSITE" id="PS50801">
    <property type="entry name" value="STAS"/>
    <property type="match status" value="1"/>
</dbReference>
<organism evidence="7 8">
    <name type="scientific">Adonisia turfae CCMR0081</name>
    <dbReference type="NCBI Taxonomy" id="2292702"/>
    <lineage>
        <taxon>Bacteria</taxon>
        <taxon>Bacillati</taxon>
        <taxon>Cyanobacteriota</taxon>
        <taxon>Adonisia</taxon>
        <taxon>Adonisia turfae</taxon>
    </lineage>
</organism>
<dbReference type="InterPro" id="IPR036513">
    <property type="entry name" value="STAS_dom_sf"/>
</dbReference>
<dbReference type="PANTHER" id="PTHR11814">
    <property type="entry name" value="SULFATE TRANSPORTER"/>
    <property type="match status" value="1"/>
</dbReference>
<dbReference type="RefSeq" id="WP_163703036.1">
    <property type="nucleotide sequence ID" value="NZ_QXHD01000004.1"/>
</dbReference>
<evidence type="ECO:0000256" key="1">
    <source>
        <dbReference type="ARBA" id="ARBA00004141"/>
    </source>
</evidence>
<comment type="subcellular location">
    <subcellularLocation>
        <location evidence="1">Membrane</location>
        <topology evidence="1">Multi-pass membrane protein</topology>
    </subcellularLocation>
</comment>
<feature type="transmembrane region" description="Helical" evidence="5">
    <location>
        <begin position="129"/>
        <end position="151"/>
    </location>
</feature>
<accession>A0A6M0RWY1</accession>
<dbReference type="GO" id="GO:0055085">
    <property type="term" value="P:transmembrane transport"/>
    <property type="evidence" value="ECO:0007669"/>
    <property type="project" value="InterPro"/>
</dbReference>
<dbReference type="Proteomes" id="UP000481033">
    <property type="component" value="Unassembled WGS sequence"/>
</dbReference>
<dbReference type="InterPro" id="IPR001902">
    <property type="entry name" value="SLC26A/SulP_fam"/>
</dbReference>
<dbReference type="EMBL" id="QXHD01000004">
    <property type="protein sequence ID" value="NEZ60636.1"/>
    <property type="molecule type" value="Genomic_DNA"/>
</dbReference>
<keyword evidence="4 5" id="KW-0472">Membrane</keyword>
<evidence type="ECO:0000256" key="2">
    <source>
        <dbReference type="ARBA" id="ARBA00022692"/>
    </source>
</evidence>
<feature type="transmembrane region" description="Helical" evidence="5">
    <location>
        <begin position="96"/>
        <end position="117"/>
    </location>
</feature>
<dbReference type="CDD" id="cd07042">
    <property type="entry name" value="STAS_SulP_like_sulfate_transporter"/>
    <property type="match status" value="1"/>
</dbReference>
<feature type="transmembrane region" description="Helical" evidence="5">
    <location>
        <begin position="21"/>
        <end position="41"/>
    </location>
</feature>
<feature type="transmembrane region" description="Helical" evidence="5">
    <location>
        <begin position="163"/>
        <end position="191"/>
    </location>
</feature>
<dbReference type="Pfam" id="PF00916">
    <property type="entry name" value="Sulfate_transp"/>
    <property type="match status" value="1"/>
</dbReference>
<feature type="transmembrane region" description="Helical" evidence="5">
    <location>
        <begin position="344"/>
        <end position="366"/>
    </location>
</feature>
<dbReference type="Pfam" id="PF01740">
    <property type="entry name" value="STAS"/>
    <property type="match status" value="1"/>
</dbReference>
<gene>
    <name evidence="7" type="ORF">DXZ20_34350</name>
</gene>
<evidence type="ECO:0000256" key="5">
    <source>
        <dbReference type="SAM" id="Phobius"/>
    </source>
</evidence>
<keyword evidence="3 5" id="KW-1133">Transmembrane helix</keyword>
<dbReference type="GO" id="GO:0016020">
    <property type="term" value="C:membrane"/>
    <property type="evidence" value="ECO:0007669"/>
    <property type="project" value="UniProtKB-SubCell"/>
</dbReference>
<reference evidence="7 8" key="1">
    <citation type="journal article" date="2020" name="Microb. Ecol.">
        <title>Ecogenomics of the Marine Benthic Filamentous Cyanobacterium Adonisia.</title>
        <authorList>
            <person name="Walter J.M."/>
            <person name="Coutinho F.H."/>
            <person name="Leomil L."/>
            <person name="Hargreaves P.I."/>
            <person name="Campeao M.E."/>
            <person name="Vieira V.V."/>
            <person name="Silva B.S."/>
            <person name="Fistarol G.O."/>
            <person name="Salomon P.S."/>
            <person name="Sawabe T."/>
            <person name="Mino S."/>
            <person name="Hosokawa M."/>
            <person name="Miyashita H."/>
            <person name="Maruyama F."/>
            <person name="van Verk M.C."/>
            <person name="Dutilh B.E."/>
            <person name="Thompson C.C."/>
            <person name="Thompson F.L."/>
        </authorList>
    </citation>
    <scope>NUCLEOTIDE SEQUENCE [LARGE SCALE GENOMIC DNA]</scope>
    <source>
        <strain evidence="7 8">CCMR0081</strain>
    </source>
</reference>